<organism evidence="9 10">
    <name type="scientific">Leersia perrieri</name>
    <dbReference type="NCBI Taxonomy" id="77586"/>
    <lineage>
        <taxon>Eukaryota</taxon>
        <taxon>Viridiplantae</taxon>
        <taxon>Streptophyta</taxon>
        <taxon>Embryophyta</taxon>
        <taxon>Tracheophyta</taxon>
        <taxon>Spermatophyta</taxon>
        <taxon>Magnoliopsida</taxon>
        <taxon>Liliopsida</taxon>
        <taxon>Poales</taxon>
        <taxon>Poaceae</taxon>
        <taxon>BOP clade</taxon>
        <taxon>Oryzoideae</taxon>
        <taxon>Oryzeae</taxon>
        <taxon>Oryzinae</taxon>
        <taxon>Leersia</taxon>
    </lineage>
</organism>
<sequence length="316" mass="34862">MPKRSRRKGVEYIEEDRDRGITLSKRRKGLFKLANDLSILTDANVAVCLNDNNKVQFFGAPSMEPIASAFLSDPQTQPFADKQLKAKITSMQSELIQLESEEKEKNKKTGESIQRFKEVEEESLGTAKHLFSRAQDLSHNDIQELLQVLSPLQRDVKQRLPTIHRDTDIPMIPPPPAPGSPWSRIFPLRPPKFSFPSLVPSQQLPPVSLPQNTAAPPTHAPLVPQPLTNQPSAIPLLTQWQIRFGVPSPSEVQAYTPVEQPQNGSPAPAPAPPPAPTQTFSDNFLSELLADISDDGISPADPFGSPLIDNQLNGMN</sequence>
<dbReference type="GO" id="GO:0000978">
    <property type="term" value="F:RNA polymerase II cis-regulatory region sequence-specific DNA binding"/>
    <property type="evidence" value="ECO:0007669"/>
    <property type="project" value="TreeGrafter"/>
</dbReference>
<keyword evidence="2" id="KW-0805">Transcription regulation</keyword>
<evidence type="ECO:0000256" key="5">
    <source>
        <dbReference type="ARBA" id="ARBA00023242"/>
    </source>
</evidence>
<keyword evidence="6" id="KW-0175">Coiled coil</keyword>
<feature type="region of interest" description="Disordered" evidence="7">
    <location>
        <begin position="256"/>
        <end position="281"/>
    </location>
</feature>
<dbReference type="InterPro" id="IPR036879">
    <property type="entry name" value="TF_MADSbox_sf"/>
</dbReference>
<proteinExistence type="predicted"/>
<evidence type="ECO:0000256" key="1">
    <source>
        <dbReference type="ARBA" id="ARBA00004123"/>
    </source>
</evidence>
<dbReference type="PROSITE" id="PS50066">
    <property type="entry name" value="MADS_BOX_2"/>
    <property type="match status" value="1"/>
</dbReference>
<evidence type="ECO:0000313" key="10">
    <source>
        <dbReference type="Proteomes" id="UP000032180"/>
    </source>
</evidence>
<protein>
    <recommendedName>
        <fullName evidence="8">MADS-box domain-containing protein</fullName>
    </recommendedName>
</protein>
<evidence type="ECO:0000313" key="9">
    <source>
        <dbReference type="EnsemblPlants" id="LPERR07G02100.1"/>
    </source>
</evidence>
<reference evidence="9" key="3">
    <citation type="submission" date="2015-04" db="UniProtKB">
        <authorList>
            <consortium name="EnsemblPlants"/>
        </authorList>
    </citation>
    <scope>IDENTIFICATION</scope>
</reference>
<name>A0A0D9WV97_9ORYZ</name>
<dbReference type="PANTHER" id="PTHR11945">
    <property type="entry name" value="MADS BOX PROTEIN"/>
    <property type="match status" value="1"/>
</dbReference>
<dbReference type="eggNOG" id="KOG0014">
    <property type="taxonomic scope" value="Eukaryota"/>
</dbReference>
<evidence type="ECO:0000256" key="3">
    <source>
        <dbReference type="ARBA" id="ARBA00023125"/>
    </source>
</evidence>
<evidence type="ECO:0000256" key="7">
    <source>
        <dbReference type="SAM" id="MobiDB-lite"/>
    </source>
</evidence>
<keyword evidence="5" id="KW-0539">Nucleus</keyword>
<feature type="compositionally biased region" description="Pro residues" evidence="7">
    <location>
        <begin position="267"/>
        <end position="276"/>
    </location>
</feature>
<dbReference type="EnsemblPlants" id="LPERR07G02100.1">
    <property type="protein sequence ID" value="LPERR07G02100.1"/>
    <property type="gene ID" value="LPERR07G02100"/>
</dbReference>
<evidence type="ECO:0000256" key="6">
    <source>
        <dbReference type="SAM" id="Coils"/>
    </source>
</evidence>
<dbReference type="GO" id="GO:0005634">
    <property type="term" value="C:nucleus"/>
    <property type="evidence" value="ECO:0007669"/>
    <property type="project" value="UniProtKB-SubCell"/>
</dbReference>
<feature type="domain" description="MADS-box" evidence="8">
    <location>
        <begin position="3"/>
        <end position="47"/>
    </location>
</feature>
<accession>A0A0D9WV97</accession>
<dbReference type="GO" id="GO:0046983">
    <property type="term" value="F:protein dimerization activity"/>
    <property type="evidence" value="ECO:0007669"/>
    <property type="project" value="InterPro"/>
</dbReference>
<dbReference type="STRING" id="77586.A0A0D9WV97"/>
<dbReference type="GO" id="GO:0000981">
    <property type="term" value="F:DNA-binding transcription factor activity, RNA polymerase II-specific"/>
    <property type="evidence" value="ECO:0007669"/>
    <property type="project" value="TreeGrafter"/>
</dbReference>
<dbReference type="SUPFAM" id="SSF55455">
    <property type="entry name" value="SRF-like"/>
    <property type="match status" value="1"/>
</dbReference>
<dbReference type="Pfam" id="PF00319">
    <property type="entry name" value="SRF-TF"/>
    <property type="match status" value="1"/>
</dbReference>
<evidence type="ECO:0000256" key="2">
    <source>
        <dbReference type="ARBA" id="ARBA00023015"/>
    </source>
</evidence>
<feature type="region of interest" description="Disordered" evidence="7">
    <location>
        <begin position="293"/>
        <end position="316"/>
    </location>
</feature>
<evidence type="ECO:0000256" key="4">
    <source>
        <dbReference type="ARBA" id="ARBA00023163"/>
    </source>
</evidence>
<keyword evidence="4" id="KW-0804">Transcription</keyword>
<dbReference type="Proteomes" id="UP000032180">
    <property type="component" value="Chromosome 7"/>
</dbReference>
<dbReference type="Gramene" id="LPERR07G02100.1">
    <property type="protein sequence ID" value="LPERR07G02100.1"/>
    <property type="gene ID" value="LPERR07G02100"/>
</dbReference>
<keyword evidence="10" id="KW-1185">Reference proteome</keyword>
<dbReference type="AlphaFoldDB" id="A0A0D9WV97"/>
<reference evidence="10" key="2">
    <citation type="submission" date="2013-12" db="EMBL/GenBank/DDBJ databases">
        <authorList>
            <person name="Yu Y."/>
            <person name="Lee S."/>
            <person name="de Baynast K."/>
            <person name="Wissotski M."/>
            <person name="Liu L."/>
            <person name="Talag J."/>
            <person name="Goicoechea J."/>
            <person name="Angelova A."/>
            <person name="Jetty R."/>
            <person name="Kudrna D."/>
            <person name="Golser W."/>
            <person name="Rivera L."/>
            <person name="Zhang J."/>
            <person name="Wing R."/>
        </authorList>
    </citation>
    <scope>NUCLEOTIDE SEQUENCE</scope>
</reference>
<evidence type="ECO:0000259" key="8">
    <source>
        <dbReference type="PROSITE" id="PS50066"/>
    </source>
</evidence>
<dbReference type="Gene3D" id="3.40.1810.10">
    <property type="entry name" value="Transcription factor, MADS-box"/>
    <property type="match status" value="1"/>
</dbReference>
<dbReference type="PANTHER" id="PTHR11945:SF763">
    <property type="entry name" value="MADS-BOX TRANSCRIPTION FACTOR 22"/>
    <property type="match status" value="1"/>
</dbReference>
<comment type="subcellular location">
    <subcellularLocation>
        <location evidence="1">Nucleus</location>
    </subcellularLocation>
</comment>
<dbReference type="InterPro" id="IPR002100">
    <property type="entry name" value="TF_MADSbox"/>
</dbReference>
<feature type="region of interest" description="Disordered" evidence="7">
    <location>
        <begin position="204"/>
        <end position="225"/>
    </location>
</feature>
<dbReference type="SMR" id="A0A0D9WV97"/>
<dbReference type="HOGENOM" id="CLU_049814_0_0_1"/>
<reference evidence="9 10" key="1">
    <citation type="submission" date="2012-08" db="EMBL/GenBank/DDBJ databases">
        <title>Oryza genome evolution.</title>
        <authorList>
            <person name="Wing R.A."/>
        </authorList>
    </citation>
    <scope>NUCLEOTIDE SEQUENCE</scope>
</reference>
<keyword evidence="3" id="KW-0238">DNA-binding</keyword>
<feature type="coiled-coil region" evidence="6">
    <location>
        <begin position="81"/>
        <end position="108"/>
    </location>
</feature>
<dbReference type="SMART" id="SM00432">
    <property type="entry name" value="MADS"/>
    <property type="match status" value="1"/>
</dbReference>